<gene>
    <name evidence="2" type="ORF">FWILDA_LOCUS14284</name>
</gene>
<keyword evidence="1" id="KW-0472">Membrane</keyword>
<evidence type="ECO:0000313" key="2">
    <source>
        <dbReference type="EMBL" id="CAI2189848.1"/>
    </source>
</evidence>
<name>A0A9W4WVZ3_9GLOM</name>
<keyword evidence="3" id="KW-1185">Reference proteome</keyword>
<sequence>MPHHHSLVHVAVLVYMNDTLWLDFLSALMLTISLVNSGQKISNIGLCPNCPADTVPDMDFQTSCVCQKSPEQRQLDQIDTSLSIQESEC</sequence>
<keyword evidence="1" id="KW-1133">Transmembrane helix</keyword>
<reference evidence="2" key="1">
    <citation type="submission" date="2022-08" db="EMBL/GenBank/DDBJ databases">
        <authorList>
            <person name="Kallberg Y."/>
            <person name="Tangrot J."/>
            <person name="Rosling A."/>
        </authorList>
    </citation>
    <scope>NUCLEOTIDE SEQUENCE</scope>
    <source>
        <strain evidence="2">Wild A</strain>
    </source>
</reference>
<comment type="caution">
    <text evidence="2">The sequence shown here is derived from an EMBL/GenBank/DDBJ whole genome shotgun (WGS) entry which is preliminary data.</text>
</comment>
<proteinExistence type="predicted"/>
<feature type="non-terminal residue" evidence="2">
    <location>
        <position position="89"/>
    </location>
</feature>
<dbReference type="AlphaFoldDB" id="A0A9W4WVZ3"/>
<keyword evidence="1" id="KW-0812">Transmembrane</keyword>
<evidence type="ECO:0000256" key="1">
    <source>
        <dbReference type="SAM" id="Phobius"/>
    </source>
</evidence>
<dbReference type="EMBL" id="CAMKVN010006083">
    <property type="protein sequence ID" value="CAI2189848.1"/>
    <property type="molecule type" value="Genomic_DNA"/>
</dbReference>
<protein>
    <submittedName>
        <fullName evidence="2">2750_t:CDS:1</fullName>
    </submittedName>
</protein>
<feature type="transmembrane region" description="Helical" evidence="1">
    <location>
        <begin position="20"/>
        <end position="36"/>
    </location>
</feature>
<organism evidence="2 3">
    <name type="scientific">Funneliformis geosporum</name>
    <dbReference type="NCBI Taxonomy" id="1117311"/>
    <lineage>
        <taxon>Eukaryota</taxon>
        <taxon>Fungi</taxon>
        <taxon>Fungi incertae sedis</taxon>
        <taxon>Mucoromycota</taxon>
        <taxon>Glomeromycotina</taxon>
        <taxon>Glomeromycetes</taxon>
        <taxon>Glomerales</taxon>
        <taxon>Glomeraceae</taxon>
        <taxon>Funneliformis</taxon>
    </lineage>
</organism>
<accession>A0A9W4WVZ3</accession>
<dbReference type="Proteomes" id="UP001153678">
    <property type="component" value="Unassembled WGS sequence"/>
</dbReference>
<evidence type="ECO:0000313" key="3">
    <source>
        <dbReference type="Proteomes" id="UP001153678"/>
    </source>
</evidence>